<keyword evidence="3" id="KW-1185">Reference proteome</keyword>
<accession>A0A934KLP0</accession>
<comment type="caution">
    <text evidence="2">The sequence shown here is derived from an EMBL/GenBank/DDBJ whole genome shotgun (WGS) entry which is preliminary data.</text>
</comment>
<protein>
    <submittedName>
        <fullName evidence="2">Uncharacterized protein</fullName>
    </submittedName>
</protein>
<evidence type="ECO:0000313" key="3">
    <source>
        <dbReference type="Proteomes" id="UP000662373"/>
    </source>
</evidence>
<keyword evidence="1" id="KW-0732">Signal</keyword>
<feature type="signal peptide" evidence="1">
    <location>
        <begin position="1"/>
        <end position="23"/>
    </location>
</feature>
<evidence type="ECO:0000313" key="2">
    <source>
        <dbReference type="EMBL" id="MBJ7881467.1"/>
    </source>
</evidence>
<dbReference type="EMBL" id="JAEHJZ010000030">
    <property type="protein sequence ID" value="MBJ7881467.1"/>
    <property type="molecule type" value="Genomic_DNA"/>
</dbReference>
<feature type="chain" id="PRO_5037598220" evidence="1">
    <location>
        <begin position="24"/>
        <end position="87"/>
    </location>
</feature>
<organism evidence="2 3">
    <name type="scientific">Gelidibacter salicanalis</name>
    <dbReference type="NCBI Taxonomy" id="291193"/>
    <lineage>
        <taxon>Bacteria</taxon>
        <taxon>Pseudomonadati</taxon>
        <taxon>Bacteroidota</taxon>
        <taxon>Flavobacteriia</taxon>
        <taxon>Flavobacteriales</taxon>
        <taxon>Flavobacteriaceae</taxon>
        <taxon>Gelidibacter</taxon>
    </lineage>
</organism>
<sequence>MNTFIVYSWLCKLPMLLAVTTPADWNPGDDVIVASPRVLLSEERMIPTDELDYKYFFYHSDNKSININHYGLEVHSFEQKNEILFSE</sequence>
<dbReference type="Proteomes" id="UP000662373">
    <property type="component" value="Unassembled WGS sequence"/>
</dbReference>
<name>A0A934KLP0_9FLAO</name>
<dbReference type="AlphaFoldDB" id="A0A934KLP0"/>
<proteinExistence type="predicted"/>
<reference evidence="2 3" key="1">
    <citation type="submission" date="2020-09" db="EMBL/GenBank/DDBJ databases">
        <title>Draft genome of Gelidibacter salicanalis PAMC21136.</title>
        <authorList>
            <person name="Park H."/>
        </authorList>
    </citation>
    <scope>NUCLEOTIDE SEQUENCE [LARGE SCALE GENOMIC DNA]</scope>
    <source>
        <strain evidence="2 3">PAMC21136</strain>
    </source>
</reference>
<evidence type="ECO:0000256" key="1">
    <source>
        <dbReference type="SAM" id="SignalP"/>
    </source>
</evidence>
<gene>
    <name evidence="2" type="ORF">JEM65_12505</name>
</gene>